<accession>A0A0N4XZ36</accession>
<dbReference type="WBParaSite" id="NBR_0000840101-mRNA-1">
    <property type="protein sequence ID" value="NBR_0000840101-mRNA-1"/>
    <property type="gene ID" value="NBR_0000840101"/>
</dbReference>
<dbReference type="PANTHER" id="PTHR23028">
    <property type="entry name" value="ACETYLTRANSFERASE"/>
    <property type="match status" value="1"/>
</dbReference>
<reference evidence="3" key="1">
    <citation type="submission" date="2017-02" db="UniProtKB">
        <authorList>
            <consortium name="WormBaseParasite"/>
        </authorList>
    </citation>
    <scope>IDENTIFICATION</scope>
</reference>
<sequence>LFRNCRVNATQSKQRHGCTPRRLSSKFFSGFEETKEEKYSLHKDNFNTVLLLIFINPLIIPYFNEHLLKVHATAAAMLLLIYGDRYKMKILCHPLIVHVGDISYVLYLVHWPIYVVAKYTLPEEHAGIVTLMVSFPAAELIHTHFEKVYLEWKPPQVLIVLLFTCLLCVFLIHRRPSSGYPFPDADFNYTGVNAYDAAWNRSLMQQLVYHESVRWAATQKNVATPGCKYSTRFVGYDIAPLGLCELEPGGGNLTILVIGNSFACNQAEMVHKAFKKMSSAFYVFCLNSCEALSISPDEQCNLRVNYNKIYEELKPNLLFILDRKFVAKRGFDDRKNLNNDVLFMQQLYNLVQLEEHADRVFILEVMPSCRLSCATLALDFMMTRNKTLSEIGTWLIVEDELFARERHRELRKRCRKCEFIDYLPVLSDKDGKYRGYDPETNLMYIDESNHLTRFGKQRVQPLFNKLADRVQSELIRIEYV</sequence>
<keyword evidence="1" id="KW-1133">Transmembrane helix</keyword>
<dbReference type="Pfam" id="PF19040">
    <property type="entry name" value="SGNH"/>
    <property type="match status" value="1"/>
</dbReference>
<dbReference type="GO" id="GO:0016020">
    <property type="term" value="C:membrane"/>
    <property type="evidence" value="ECO:0007669"/>
    <property type="project" value="TreeGrafter"/>
</dbReference>
<keyword evidence="1" id="KW-0472">Membrane</keyword>
<evidence type="ECO:0000259" key="2">
    <source>
        <dbReference type="Pfam" id="PF19040"/>
    </source>
</evidence>
<dbReference type="InterPro" id="IPR050879">
    <property type="entry name" value="Acyltransferase_3"/>
</dbReference>
<dbReference type="GO" id="GO:0000271">
    <property type="term" value="P:polysaccharide biosynthetic process"/>
    <property type="evidence" value="ECO:0007669"/>
    <property type="project" value="TreeGrafter"/>
</dbReference>
<evidence type="ECO:0000256" key="1">
    <source>
        <dbReference type="SAM" id="Phobius"/>
    </source>
</evidence>
<feature type="domain" description="SGNH" evidence="2">
    <location>
        <begin position="240"/>
        <end position="464"/>
    </location>
</feature>
<dbReference type="AlphaFoldDB" id="A0A0N4XZ36"/>
<dbReference type="OMA" id="MYSESAC"/>
<proteinExistence type="predicted"/>
<protein>
    <submittedName>
        <fullName evidence="3">SGNH domain-containing protein</fullName>
    </submittedName>
</protein>
<keyword evidence="1" id="KW-0812">Transmembrane</keyword>
<dbReference type="PANTHER" id="PTHR23028:SF53">
    <property type="entry name" value="ACYL_TRANSF_3 DOMAIN-CONTAINING PROTEIN"/>
    <property type="match status" value="1"/>
</dbReference>
<evidence type="ECO:0000313" key="3">
    <source>
        <dbReference type="WBParaSite" id="NBR_0000840101-mRNA-1"/>
    </source>
</evidence>
<feature type="transmembrane region" description="Helical" evidence="1">
    <location>
        <begin position="95"/>
        <end position="114"/>
    </location>
</feature>
<dbReference type="InterPro" id="IPR043968">
    <property type="entry name" value="SGNH"/>
</dbReference>
<organism evidence="3">
    <name type="scientific">Nippostrongylus brasiliensis</name>
    <name type="common">Rat hookworm</name>
    <dbReference type="NCBI Taxonomy" id="27835"/>
    <lineage>
        <taxon>Eukaryota</taxon>
        <taxon>Metazoa</taxon>
        <taxon>Ecdysozoa</taxon>
        <taxon>Nematoda</taxon>
        <taxon>Chromadorea</taxon>
        <taxon>Rhabditida</taxon>
        <taxon>Rhabditina</taxon>
        <taxon>Rhabditomorpha</taxon>
        <taxon>Strongyloidea</taxon>
        <taxon>Heligmosomidae</taxon>
        <taxon>Nippostrongylus</taxon>
    </lineage>
</organism>
<feature type="transmembrane region" description="Helical" evidence="1">
    <location>
        <begin position="157"/>
        <end position="173"/>
    </location>
</feature>
<name>A0A0N4XZ36_NIPBR</name>